<protein>
    <submittedName>
        <fullName evidence="2">Uncharacterized protein</fullName>
    </submittedName>
</protein>
<sequence>MAERAFTLEDLVAGLQDIRLPTDAAGGQVAEFAAAMGLGLFLAFMVALLLPLIMKRSTQTRPETLAERIDALRTLPPEQRALALLHLLKERAPDAVARMGSGLYAPGGLPDPTALEAELLRAGGGDA</sequence>
<keyword evidence="1" id="KW-1133">Transmembrane helix</keyword>
<keyword evidence="1" id="KW-0472">Membrane</keyword>
<dbReference type="RefSeq" id="WP_093967783.1">
    <property type="nucleotide sequence ID" value="NZ_FXYE01000002.1"/>
</dbReference>
<keyword evidence="1" id="KW-0812">Transmembrane</keyword>
<dbReference type="AlphaFoldDB" id="A0A238KQ29"/>
<keyword evidence="3" id="KW-1185">Reference proteome</keyword>
<accession>A0A238KQ29</accession>
<feature type="transmembrane region" description="Helical" evidence="1">
    <location>
        <begin position="32"/>
        <end position="53"/>
    </location>
</feature>
<gene>
    <name evidence="2" type="ORF">COL8621_02668</name>
</gene>
<dbReference type="EMBL" id="FXYE01000002">
    <property type="protein sequence ID" value="SMX44923.1"/>
    <property type="molecule type" value="Genomic_DNA"/>
</dbReference>
<evidence type="ECO:0000256" key="1">
    <source>
        <dbReference type="SAM" id="Phobius"/>
    </source>
</evidence>
<organism evidence="2 3">
    <name type="scientific">Actibacterium lipolyticum</name>
    <dbReference type="NCBI Taxonomy" id="1524263"/>
    <lineage>
        <taxon>Bacteria</taxon>
        <taxon>Pseudomonadati</taxon>
        <taxon>Pseudomonadota</taxon>
        <taxon>Alphaproteobacteria</taxon>
        <taxon>Rhodobacterales</taxon>
        <taxon>Roseobacteraceae</taxon>
        <taxon>Actibacterium</taxon>
    </lineage>
</organism>
<dbReference type="Proteomes" id="UP000202922">
    <property type="component" value="Unassembled WGS sequence"/>
</dbReference>
<name>A0A238KQ29_9RHOB</name>
<proteinExistence type="predicted"/>
<evidence type="ECO:0000313" key="3">
    <source>
        <dbReference type="Proteomes" id="UP000202922"/>
    </source>
</evidence>
<dbReference type="OrthoDB" id="7875917at2"/>
<evidence type="ECO:0000313" key="2">
    <source>
        <dbReference type="EMBL" id="SMX44923.1"/>
    </source>
</evidence>
<reference evidence="3" key="1">
    <citation type="submission" date="2017-05" db="EMBL/GenBank/DDBJ databases">
        <authorList>
            <person name="Rodrigo-Torres L."/>
            <person name="Arahal R. D."/>
            <person name="Lucena T."/>
        </authorList>
    </citation>
    <scope>NUCLEOTIDE SEQUENCE [LARGE SCALE GENOMIC DNA]</scope>
    <source>
        <strain evidence="3">CECT 8621</strain>
    </source>
</reference>